<gene>
    <name evidence="1" type="ORF">BpHYR1_014956</name>
</gene>
<protein>
    <submittedName>
        <fullName evidence="1">Uncharacterized protein</fullName>
    </submittedName>
</protein>
<proteinExistence type="predicted"/>
<reference evidence="1 2" key="1">
    <citation type="journal article" date="2018" name="Sci. Rep.">
        <title>Genomic signatures of local adaptation to the degree of environmental predictability in rotifers.</title>
        <authorList>
            <person name="Franch-Gras L."/>
            <person name="Hahn C."/>
            <person name="Garcia-Roger E.M."/>
            <person name="Carmona M.J."/>
            <person name="Serra M."/>
            <person name="Gomez A."/>
        </authorList>
    </citation>
    <scope>NUCLEOTIDE SEQUENCE [LARGE SCALE GENOMIC DNA]</scope>
    <source>
        <strain evidence="1">HYR1</strain>
    </source>
</reference>
<dbReference type="EMBL" id="REGN01008002">
    <property type="protein sequence ID" value="RNA04695.1"/>
    <property type="molecule type" value="Genomic_DNA"/>
</dbReference>
<comment type="caution">
    <text evidence="1">The sequence shown here is derived from an EMBL/GenBank/DDBJ whole genome shotgun (WGS) entry which is preliminary data.</text>
</comment>
<sequence length="63" mass="7577">MVYSNSRFWNLRAIVVLKNLMPSVHSNRKYKGKHRLKLILNVEFYPLKNFTATLPEFTIYLFD</sequence>
<name>A0A3M7Q105_BRAPC</name>
<evidence type="ECO:0000313" key="1">
    <source>
        <dbReference type="EMBL" id="RNA04695.1"/>
    </source>
</evidence>
<dbReference type="Proteomes" id="UP000276133">
    <property type="component" value="Unassembled WGS sequence"/>
</dbReference>
<keyword evidence="2" id="KW-1185">Reference proteome</keyword>
<evidence type="ECO:0000313" key="2">
    <source>
        <dbReference type="Proteomes" id="UP000276133"/>
    </source>
</evidence>
<dbReference type="AlphaFoldDB" id="A0A3M7Q105"/>
<organism evidence="1 2">
    <name type="scientific">Brachionus plicatilis</name>
    <name type="common">Marine rotifer</name>
    <name type="synonym">Brachionus muelleri</name>
    <dbReference type="NCBI Taxonomy" id="10195"/>
    <lineage>
        <taxon>Eukaryota</taxon>
        <taxon>Metazoa</taxon>
        <taxon>Spiralia</taxon>
        <taxon>Gnathifera</taxon>
        <taxon>Rotifera</taxon>
        <taxon>Eurotatoria</taxon>
        <taxon>Monogononta</taxon>
        <taxon>Pseudotrocha</taxon>
        <taxon>Ploima</taxon>
        <taxon>Brachionidae</taxon>
        <taxon>Brachionus</taxon>
    </lineage>
</organism>
<accession>A0A3M7Q105</accession>